<dbReference type="EMBL" id="CP073581">
    <property type="protein sequence ID" value="QUJ76364.1"/>
    <property type="molecule type" value="Genomic_DNA"/>
</dbReference>
<reference evidence="1" key="1">
    <citation type="submission" date="2021-04" db="EMBL/GenBank/DDBJ databases">
        <title>Complete genome sequence for Sulfitobacter sp. strain JK7-1.</title>
        <authorList>
            <person name="Park S.-J."/>
        </authorList>
    </citation>
    <scope>NUCLEOTIDE SEQUENCE</scope>
    <source>
        <strain evidence="1">JK7-1</strain>
    </source>
</reference>
<keyword evidence="2" id="KW-1185">Reference proteome</keyword>
<evidence type="ECO:0000313" key="1">
    <source>
        <dbReference type="EMBL" id="QUJ76364.1"/>
    </source>
</evidence>
<protein>
    <submittedName>
        <fullName evidence="1">Uncharacterized protein</fullName>
    </submittedName>
</protein>
<name>A0A975JD97_9RHOB</name>
<dbReference type="KEGG" id="sual:KDD17_15950"/>
<dbReference type="AlphaFoldDB" id="A0A975JD97"/>
<gene>
    <name evidence="1" type="ORF">KDD17_15950</name>
</gene>
<dbReference type="RefSeq" id="WP_212704562.1">
    <property type="nucleotide sequence ID" value="NZ_CP073581.1"/>
</dbReference>
<accession>A0A975JD97</accession>
<proteinExistence type="predicted"/>
<evidence type="ECO:0000313" key="2">
    <source>
        <dbReference type="Proteomes" id="UP000683291"/>
    </source>
</evidence>
<sequence>MQVHPPRFRGQSLRAALLAVLALPAIYLIAAVLGGAVASLPASNSNTRPHAIYLAKGPIHYDFVLPLDARVRAAFGNLVPQNAAARHLIVGYGGRHSTPPSATIPT</sequence>
<dbReference type="Proteomes" id="UP000683291">
    <property type="component" value="Chromosome 1"/>
</dbReference>
<organism evidence="1 2">
    <name type="scientific">Sulfitobacter albidus</name>
    <dbReference type="NCBI Taxonomy" id="2829501"/>
    <lineage>
        <taxon>Bacteria</taxon>
        <taxon>Pseudomonadati</taxon>
        <taxon>Pseudomonadota</taxon>
        <taxon>Alphaproteobacteria</taxon>
        <taxon>Rhodobacterales</taxon>
        <taxon>Roseobacteraceae</taxon>
        <taxon>Sulfitobacter</taxon>
    </lineage>
</organism>